<dbReference type="Proteomes" id="UP001596031">
    <property type="component" value="Unassembled WGS sequence"/>
</dbReference>
<keyword evidence="3" id="KW-1185">Reference proteome</keyword>
<comment type="caution">
    <text evidence="2">The sequence shown here is derived from an EMBL/GenBank/DDBJ whole genome shotgun (WGS) entry which is preliminary data.</text>
</comment>
<accession>A0ABW0PL97</accession>
<proteinExistence type="predicted"/>
<protein>
    <recommendedName>
        <fullName evidence="4">Plasmid recombination enzyme</fullName>
    </recommendedName>
</protein>
<feature type="coiled-coil region" evidence="1">
    <location>
        <begin position="406"/>
        <end position="447"/>
    </location>
</feature>
<evidence type="ECO:0000313" key="3">
    <source>
        <dbReference type="Proteomes" id="UP001596031"/>
    </source>
</evidence>
<reference evidence="3" key="1">
    <citation type="journal article" date="2019" name="Int. J. Syst. Evol. Microbiol.">
        <title>The Global Catalogue of Microorganisms (GCM) 10K type strain sequencing project: providing services to taxonomists for standard genome sequencing and annotation.</title>
        <authorList>
            <consortium name="The Broad Institute Genomics Platform"/>
            <consortium name="The Broad Institute Genome Sequencing Center for Infectious Disease"/>
            <person name="Wu L."/>
            <person name="Ma J."/>
        </authorList>
    </citation>
    <scope>NUCLEOTIDE SEQUENCE [LARGE SCALE GENOMIC DNA]</scope>
    <source>
        <strain evidence="3">CCUG 38813</strain>
    </source>
</reference>
<sequence>MDEGMTERPISQGFQFARYERFSLSPSVKNRRMGHHHADYGKTRSGSAWSVADILREAARQPKDWKKHFPHVLEPQPPTVAYGCDPLEVEELAKHWLTTVKQANGRKMRPDTPSMVAGVISWPPHRPVEEFNEFLTYGVEKLKEIYGERLRSVVAHYDEITENQGGALHYHFWIVALDGEDFGVIDKAYAADKGERKRANSTDDEKKKKVDKYGKKYATGARKAMGAQALVDWQDMIHDKISKKFGLLRTGPRRERWTRDETMLRLRMAESKRQKKIAEDSLMEAAEKQNRIDEENEKIRLRQFDLARFENQREIEERALKEDFYTQLFDAADEKAHREEEFDRRQEAIECELAESERLRLEAEEESKRLIEKSRIVLTAKQELAVREQRIIRFIEGTPSQVLNTFKEMELEKEKLKAKLESVTRKVQSLEKELVVHKNKIFALESAVVAMRKLVGDIYMWIKQKNLDVANSVAMKFNAIMSALNGSEAEGTEIDPAVEKKRGSEYTLKK</sequence>
<feature type="coiled-coil region" evidence="1">
    <location>
        <begin position="268"/>
        <end position="298"/>
    </location>
</feature>
<dbReference type="EMBL" id="JBHSMS010000054">
    <property type="protein sequence ID" value="MFC5512794.1"/>
    <property type="molecule type" value="Genomic_DNA"/>
</dbReference>
<dbReference type="RefSeq" id="WP_379723741.1">
    <property type="nucleotide sequence ID" value="NZ_JBHSMS010000054.1"/>
</dbReference>
<feature type="coiled-coil region" evidence="1">
    <location>
        <begin position="344"/>
        <end position="373"/>
    </location>
</feature>
<evidence type="ECO:0000313" key="2">
    <source>
        <dbReference type="EMBL" id="MFC5512794.1"/>
    </source>
</evidence>
<organism evidence="2 3">
    <name type="scientific">Massilia jejuensis</name>
    <dbReference type="NCBI Taxonomy" id="648894"/>
    <lineage>
        <taxon>Bacteria</taxon>
        <taxon>Pseudomonadati</taxon>
        <taxon>Pseudomonadota</taxon>
        <taxon>Betaproteobacteria</taxon>
        <taxon>Burkholderiales</taxon>
        <taxon>Oxalobacteraceae</taxon>
        <taxon>Telluria group</taxon>
        <taxon>Massilia</taxon>
    </lineage>
</organism>
<evidence type="ECO:0000256" key="1">
    <source>
        <dbReference type="SAM" id="Coils"/>
    </source>
</evidence>
<evidence type="ECO:0008006" key="4">
    <source>
        <dbReference type="Google" id="ProtNLM"/>
    </source>
</evidence>
<gene>
    <name evidence="2" type="ORF">ACFPOU_16955</name>
</gene>
<name>A0ABW0PL97_9BURK</name>
<keyword evidence="1" id="KW-0175">Coiled coil</keyword>